<evidence type="ECO:0000259" key="2">
    <source>
        <dbReference type="Pfam" id="PF02517"/>
    </source>
</evidence>
<protein>
    <recommendedName>
        <fullName evidence="2">CAAX prenyl protease 2/Lysostaphin resistance protein A-like domain-containing protein</fullName>
    </recommendedName>
</protein>
<feature type="transmembrane region" description="Helical" evidence="1">
    <location>
        <begin position="167"/>
        <end position="191"/>
    </location>
</feature>
<name>A0AA87IIV5_9BACL</name>
<dbReference type="InterPro" id="IPR003675">
    <property type="entry name" value="Rce1/LyrA-like_dom"/>
</dbReference>
<dbReference type="Pfam" id="PF02517">
    <property type="entry name" value="Rce1-like"/>
    <property type="match status" value="1"/>
</dbReference>
<dbReference type="GO" id="GO:0004175">
    <property type="term" value="F:endopeptidase activity"/>
    <property type="evidence" value="ECO:0007669"/>
    <property type="project" value="UniProtKB-ARBA"/>
</dbReference>
<feature type="transmembrane region" description="Helical" evidence="1">
    <location>
        <begin position="91"/>
        <end position="116"/>
    </location>
</feature>
<keyword evidence="1" id="KW-1133">Transmembrane helix</keyword>
<keyword evidence="1" id="KW-0472">Membrane</keyword>
<reference evidence="3 4" key="1">
    <citation type="journal article" date="2012" name="J. Bacteriol.">
        <title>Genome Sequence of the Antarctic Psychrophile Bacterium Planococcus antarcticus DSM 14505.</title>
        <authorList>
            <person name="Margolles A."/>
            <person name="Gueimonde M."/>
            <person name="Sanchez B."/>
        </authorList>
    </citation>
    <scope>NUCLEOTIDE SEQUENCE [LARGE SCALE GENOMIC DNA]</scope>
    <source>
        <strain evidence="3 4">DSM 14505</strain>
    </source>
</reference>
<dbReference type="InterPro" id="IPR052710">
    <property type="entry name" value="CAAX_protease"/>
</dbReference>
<comment type="caution">
    <text evidence="3">The sequence shown here is derived from an EMBL/GenBank/DDBJ whole genome shotgun (WGS) entry which is preliminary data.</text>
</comment>
<organism evidence="3 4">
    <name type="scientific">Planococcus antarcticus DSM 14505</name>
    <dbReference type="NCBI Taxonomy" id="1185653"/>
    <lineage>
        <taxon>Bacteria</taxon>
        <taxon>Bacillati</taxon>
        <taxon>Bacillota</taxon>
        <taxon>Bacilli</taxon>
        <taxon>Bacillales</taxon>
        <taxon>Caryophanaceae</taxon>
        <taxon>Planococcus</taxon>
    </lineage>
</organism>
<evidence type="ECO:0000313" key="3">
    <source>
        <dbReference type="EMBL" id="EIM04972.1"/>
    </source>
</evidence>
<dbReference type="GO" id="GO:0080120">
    <property type="term" value="P:CAAX-box protein maturation"/>
    <property type="evidence" value="ECO:0007669"/>
    <property type="project" value="UniProtKB-ARBA"/>
</dbReference>
<dbReference type="PANTHER" id="PTHR36435">
    <property type="entry name" value="SLR1288 PROTEIN"/>
    <property type="match status" value="1"/>
</dbReference>
<proteinExistence type="predicted"/>
<gene>
    <name evidence="3" type="ORF">A1A1_18627</name>
</gene>
<feature type="domain" description="CAAX prenyl protease 2/Lysostaphin resistance protein A-like" evidence="2">
    <location>
        <begin position="136"/>
        <end position="223"/>
    </location>
</feature>
<evidence type="ECO:0000256" key="1">
    <source>
        <dbReference type="SAM" id="Phobius"/>
    </source>
</evidence>
<feature type="transmembrane region" description="Helical" evidence="1">
    <location>
        <begin position="136"/>
        <end position="155"/>
    </location>
</feature>
<dbReference type="Proteomes" id="UP000004725">
    <property type="component" value="Unassembled WGS sequence"/>
</dbReference>
<sequence>MIEGSFEQNEMWKWRDLTYMLFLVLVLVPIFIETVLFNYLLGVFQNELYAGTLNGFIMAIIFTTALYFIVLKPKGQSWKAVGLKPFPLREWKLIAVWTIILIVVSIVLVIVMSFWGIGTENRKTESLQSQMTLLNFAIGFVSAAIISPIYEEIFYRGFLYRFFSSRYGVLSGMMLSSLIFTVVHIPTFNTLPVNFVSGLIFSWVYQKTGSIIPSILIHGIFNGIAVILTVIA</sequence>
<accession>A0AA87IIV5</accession>
<feature type="transmembrane region" description="Helical" evidence="1">
    <location>
        <begin position="48"/>
        <end position="70"/>
    </location>
</feature>
<feature type="transmembrane region" description="Helical" evidence="1">
    <location>
        <begin position="21"/>
        <end position="42"/>
    </location>
</feature>
<evidence type="ECO:0000313" key="4">
    <source>
        <dbReference type="Proteomes" id="UP000004725"/>
    </source>
</evidence>
<dbReference type="EMBL" id="AJYB01000112">
    <property type="protein sequence ID" value="EIM04972.1"/>
    <property type="molecule type" value="Genomic_DNA"/>
</dbReference>
<feature type="transmembrane region" description="Helical" evidence="1">
    <location>
        <begin position="211"/>
        <end position="231"/>
    </location>
</feature>
<dbReference type="AlphaFoldDB" id="A0AA87IIV5"/>
<keyword evidence="1" id="KW-0812">Transmembrane</keyword>
<dbReference type="PANTHER" id="PTHR36435:SF1">
    <property type="entry name" value="CAAX AMINO TERMINAL PROTEASE FAMILY PROTEIN"/>
    <property type="match status" value="1"/>
</dbReference>